<reference evidence="4 5" key="1">
    <citation type="journal article" date="2015" name="Stand. Genomic Sci.">
        <title>Genomic Encyclopedia of Bacterial and Archaeal Type Strains, Phase III: the genomes of soil and plant-associated and newly described type strains.</title>
        <authorList>
            <person name="Whitman W.B."/>
            <person name="Woyke T."/>
            <person name="Klenk H.P."/>
            <person name="Zhou Y."/>
            <person name="Lilburn T.G."/>
            <person name="Beck B.J."/>
            <person name="De Vos P."/>
            <person name="Vandamme P."/>
            <person name="Eisen J.A."/>
            <person name="Garrity G."/>
            <person name="Hugenholtz P."/>
            <person name="Kyrpides N.C."/>
        </authorList>
    </citation>
    <scope>NUCLEOTIDE SEQUENCE [LARGE SCALE GENOMIC DNA]</scope>
    <source>
        <strain evidence="4 5">VKM Ac-2572</strain>
    </source>
</reference>
<dbReference type="SMART" id="SM00116">
    <property type="entry name" value="CBS"/>
    <property type="match status" value="2"/>
</dbReference>
<dbReference type="InterPro" id="IPR051257">
    <property type="entry name" value="Diverse_CBS-Domain"/>
</dbReference>
<name>A0A4R2H4B2_9ACTN</name>
<organism evidence="4 5">
    <name type="scientific">Kribbella steppae</name>
    <dbReference type="NCBI Taxonomy" id="2512223"/>
    <lineage>
        <taxon>Bacteria</taxon>
        <taxon>Bacillati</taxon>
        <taxon>Actinomycetota</taxon>
        <taxon>Actinomycetes</taxon>
        <taxon>Propionibacteriales</taxon>
        <taxon>Kribbellaceae</taxon>
        <taxon>Kribbella</taxon>
    </lineage>
</organism>
<dbReference type="InterPro" id="IPR000644">
    <property type="entry name" value="CBS_dom"/>
</dbReference>
<dbReference type="PANTHER" id="PTHR43080">
    <property type="entry name" value="CBS DOMAIN-CONTAINING PROTEIN CBSX3, MITOCHONDRIAL"/>
    <property type="match status" value="1"/>
</dbReference>
<dbReference type="PROSITE" id="PS51371">
    <property type="entry name" value="CBS"/>
    <property type="match status" value="2"/>
</dbReference>
<dbReference type="Pfam" id="PF00571">
    <property type="entry name" value="CBS"/>
    <property type="match status" value="2"/>
</dbReference>
<sequence>MLIQDLMSTPAITVLGETPVGEALHLLDEHKISALPVVDRRGHLVGVVSEADLMQDALQLDDRALSVPIRMSASARPRRVAEVMARLVVSVHSDDVLDDAIDLLRATMVKSLPVLQENRVIGVISRSDVIHFLAERDTQIRTDVARRLHDRNPDWRVEVDDGVVKVSGPVSDQARHQAEAVVGTVRGVIAVHVS</sequence>
<evidence type="ECO:0000256" key="2">
    <source>
        <dbReference type="PROSITE-ProRule" id="PRU00703"/>
    </source>
</evidence>
<dbReference type="Proteomes" id="UP000294508">
    <property type="component" value="Unassembled WGS sequence"/>
</dbReference>
<protein>
    <submittedName>
        <fullName evidence="4">BON domain-containing protein</fullName>
    </submittedName>
</protein>
<feature type="domain" description="CBS" evidence="3">
    <location>
        <begin position="84"/>
        <end position="140"/>
    </location>
</feature>
<dbReference type="Gene3D" id="3.10.580.10">
    <property type="entry name" value="CBS-domain"/>
    <property type="match status" value="1"/>
</dbReference>
<evidence type="ECO:0000256" key="1">
    <source>
        <dbReference type="ARBA" id="ARBA00023122"/>
    </source>
</evidence>
<dbReference type="SUPFAM" id="SSF54631">
    <property type="entry name" value="CBS-domain pair"/>
    <property type="match status" value="1"/>
</dbReference>
<proteinExistence type="predicted"/>
<accession>A0A4R2H4B2</accession>
<dbReference type="Pfam" id="PF04972">
    <property type="entry name" value="BON"/>
    <property type="match status" value="1"/>
</dbReference>
<dbReference type="PANTHER" id="PTHR43080:SF29">
    <property type="entry name" value="OS02G0818000 PROTEIN"/>
    <property type="match status" value="1"/>
</dbReference>
<dbReference type="OrthoDB" id="9799454at2"/>
<dbReference type="AlphaFoldDB" id="A0A4R2H4B2"/>
<dbReference type="InterPro" id="IPR007055">
    <property type="entry name" value="BON_dom"/>
</dbReference>
<dbReference type="InterPro" id="IPR046342">
    <property type="entry name" value="CBS_dom_sf"/>
</dbReference>
<dbReference type="EMBL" id="SLWN01000012">
    <property type="protein sequence ID" value="TCO20317.1"/>
    <property type="molecule type" value="Genomic_DNA"/>
</dbReference>
<keyword evidence="1 2" id="KW-0129">CBS domain</keyword>
<dbReference type="RefSeq" id="WP_132212850.1">
    <property type="nucleotide sequence ID" value="NZ_SLWN01000012.1"/>
</dbReference>
<feature type="domain" description="CBS" evidence="3">
    <location>
        <begin position="7"/>
        <end position="65"/>
    </location>
</feature>
<gene>
    <name evidence="4" type="ORF">EV652_11263</name>
</gene>
<comment type="caution">
    <text evidence="4">The sequence shown here is derived from an EMBL/GenBank/DDBJ whole genome shotgun (WGS) entry which is preliminary data.</text>
</comment>
<evidence type="ECO:0000259" key="3">
    <source>
        <dbReference type="PROSITE" id="PS51371"/>
    </source>
</evidence>
<keyword evidence="5" id="KW-1185">Reference proteome</keyword>
<evidence type="ECO:0000313" key="4">
    <source>
        <dbReference type="EMBL" id="TCO20317.1"/>
    </source>
</evidence>
<evidence type="ECO:0000313" key="5">
    <source>
        <dbReference type="Proteomes" id="UP000294508"/>
    </source>
</evidence>